<dbReference type="KEGG" id="lhk:LHK_02794"/>
<dbReference type="Proteomes" id="UP000002010">
    <property type="component" value="Chromosome"/>
</dbReference>
<evidence type="ECO:0000313" key="2">
    <source>
        <dbReference type="EMBL" id="ACO75774.1"/>
    </source>
</evidence>
<dbReference type="InterPro" id="IPR036514">
    <property type="entry name" value="SGNH_hydro_sf"/>
</dbReference>
<sequence length="232" mass="26028">MQSSKNPQSAPIKITFFGDSTCVGQGVSIYQGWVTKIAKYFDEYGQKLNREILVSNSSINGRTSRQALEDMPYHIQSQGVDILVVQFGLNDCNYWATDRGLPRVSLAGFLENIREIITRGERFGAYRILLNNNHPTSRDKAIMAGTTMTYEDSNSNYNAALRKLAADLPPSVRYQDVESYFKANIHAQEPIEKFLLSDGLHPSAAGHELYFKLMCPIIRDAVDAVIQAQREA</sequence>
<dbReference type="EMBL" id="CP001154">
    <property type="protein sequence ID" value="ACO75774.1"/>
    <property type="molecule type" value="Genomic_DNA"/>
</dbReference>
<proteinExistence type="predicted"/>
<organism evidence="2 3">
    <name type="scientific">Laribacter hongkongensis (strain HLHK9)</name>
    <dbReference type="NCBI Taxonomy" id="557598"/>
    <lineage>
        <taxon>Bacteria</taxon>
        <taxon>Pseudomonadati</taxon>
        <taxon>Pseudomonadota</taxon>
        <taxon>Betaproteobacteria</taxon>
        <taxon>Neisseriales</taxon>
        <taxon>Aquaspirillaceae</taxon>
        <taxon>Laribacter</taxon>
    </lineage>
</organism>
<dbReference type="PANTHER" id="PTHR30383">
    <property type="entry name" value="THIOESTERASE 1/PROTEASE 1/LYSOPHOSPHOLIPASE L1"/>
    <property type="match status" value="1"/>
</dbReference>
<dbReference type="GO" id="GO:0004622">
    <property type="term" value="F:phosphatidylcholine lysophospholipase activity"/>
    <property type="evidence" value="ECO:0007669"/>
    <property type="project" value="TreeGrafter"/>
</dbReference>
<dbReference type="PANTHER" id="PTHR30383:SF5">
    <property type="entry name" value="SGNH HYDROLASE-TYPE ESTERASE DOMAIN-CONTAINING PROTEIN"/>
    <property type="match status" value="1"/>
</dbReference>
<dbReference type="InterPro" id="IPR051532">
    <property type="entry name" value="Ester_Hydrolysis_Enzymes"/>
</dbReference>
<dbReference type="SUPFAM" id="SSF52266">
    <property type="entry name" value="SGNH hydrolase"/>
    <property type="match status" value="1"/>
</dbReference>
<dbReference type="STRING" id="557598.LHK_02794"/>
<keyword evidence="3" id="KW-1185">Reference proteome</keyword>
<dbReference type="RefSeq" id="WP_012698237.1">
    <property type="nucleotide sequence ID" value="NC_012559.1"/>
</dbReference>
<dbReference type="Gene3D" id="3.40.50.1110">
    <property type="entry name" value="SGNH hydrolase"/>
    <property type="match status" value="1"/>
</dbReference>
<dbReference type="Pfam" id="PF13472">
    <property type="entry name" value="Lipase_GDSL_2"/>
    <property type="match status" value="1"/>
</dbReference>
<protein>
    <submittedName>
        <fullName evidence="2">Lipolytic enzyme, G-D-S-L</fullName>
    </submittedName>
</protein>
<feature type="domain" description="SGNH hydrolase-type esterase" evidence="1">
    <location>
        <begin position="16"/>
        <end position="209"/>
    </location>
</feature>
<reference evidence="2 3" key="1">
    <citation type="journal article" date="2009" name="PLoS Genet.">
        <title>The complete genome and proteome of Laribacter hongkongensis reveal potential mechanisms for adaptations to different temperatures and habitats.</title>
        <authorList>
            <person name="Woo P.C."/>
            <person name="Lau S.K."/>
            <person name="Tse H."/>
            <person name="Teng J.L."/>
            <person name="Curreem S.O."/>
            <person name="Tsang A.K."/>
            <person name="Fan R.Y."/>
            <person name="Wong G.K."/>
            <person name="Huang Y."/>
            <person name="Loman N.J."/>
            <person name="Snyder L.A."/>
            <person name="Cai J.J."/>
            <person name="Huang J.D."/>
            <person name="Mak W."/>
            <person name="Pallen M.J."/>
            <person name="Lok S."/>
            <person name="Yuen K.Y."/>
        </authorList>
    </citation>
    <scope>NUCLEOTIDE SEQUENCE [LARGE SCALE GENOMIC DNA]</scope>
    <source>
        <strain evidence="2 3">HLHK9</strain>
    </source>
</reference>
<gene>
    <name evidence="2" type="ordered locus">LHK_02794</name>
</gene>
<accession>C1DDE2</accession>
<name>C1DDE2_LARHH</name>
<evidence type="ECO:0000259" key="1">
    <source>
        <dbReference type="Pfam" id="PF13472"/>
    </source>
</evidence>
<evidence type="ECO:0000313" key="3">
    <source>
        <dbReference type="Proteomes" id="UP000002010"/>
    </source>
</evidence>
<dbReference type="eggNOG" id="COG2755">
    <property type="taxonomic scope" value="Bacteria"/>
</dbReference>
<dbReference type="AlphaFoldDB" id="C1DDE2"/>
<dbReference type="CDD" id="cd00229">
    <property type="entry name" value="SGNH_hydrolase"/>
    <property type="match status" value="1"/>
</dbReference>
<dbReference type="InterPro" id="IPR013830">
    <property type="entry name" value="SGNH_hydro"/>
</dbReference>
<dbReference type="HOGENOM" id="CLU_1193632_0_0_4"/>